<dbReference type="GO" id="GO:0046872">
    <property type="term" value="F:metal ion binding"/>
    <property type="evidence" value="ECO:0007669"/>
    <property type="project" value="UniProtKB-KW"/>
</dbReference>
<name>A0A917NCY8_9PSEU</name>
<dbReference type="InterPro" id="IPR050792">
    <property type="entry name" value="ADP-ribosylglycohydrolase"/>
</dbReference>
<feature type="binding site" evidence="3">
    <location>
        <position position="263"/>
    </location>
    <ligand>
        <name>Mg(2+)</name>
        <dbReference type="ChEBI" id="CHEBI:18420"/>
        <label>1</label>
    </ligand>
</feature>
<dbReference type="PANTHER" id="PTHR16222">
    <property type="entry name" value="ADP-RIBOSYLGLYCOHYDROLASE"/>
    <property type="match status" value="1"/>
</dbReference>
<dbReference type="Pfam" id="PF03747">
    <property type="entry name" value="ADP_ribosyl_GH"/>
    <property type="match status" value="1"/>
</dbReference>
<dbReference type="InterPro" id="IPR036705">
    <property type="entry name" value="Ribosyl_crysJ1_sf"/>
</dbReference>
<keyword evidence="3" id="KW-0460">Magnesium</keyword>
<sequence length="308" mass="32680">MNACDRARGLLTGVGLGDAMGAPFEGKPSVGERALREFERSPDQLRYTDDTALTIAVAEHLLSRARLGGHLLDEAELAAALVEAWTREPWRGFPRTAAGLFEQISNGMPWRDAAVAVFRGSGSFGNGGAMRCAPVALAASSAHHAAELGRRTASVTHGHPDGQEGAAVQACGAYLALHAAQPLDTESFLSRLVRVIRDPGWARRLEAVAAQLGHRDPHRAAEALGNDVRATHSVPLALWAFLAHHDSPVDVVRQCIRAGGDTDTIASMAAALTGALRGAAGWPQSWLRRIEGMALLHELADRLARISG</sequence>
<evidence type="ECO:0000313" key="4">
    <source>
        <dbReference type="EMBL" id="GGI85659.1"/>
    </source>
</evidence>
<feature type="binding site" evidence="3">
    <location>
        <position position="264"/>
    </location>
    <ligand>
        <name>Mg(2+)</name>
        <dbReference type="ChEBI" id="CHEBI:18420"/>
        <label>1</label>
    </ligand>
</feature>
<dbReference type="EMBL" id="BMMT01000007">
    <property type="protein sequence ID" value="GGI85659.1"/>
    <property type="molecule type" value="Genomic_DNA"/>
</dbReference>
<keyword evidence="2" id="KW-0378">Hydrolase</keyword>
<protein>
    <submittedName>
        <fullName evidence="4">Ribosylglycohydrolase</fullName>
    </submittedName>
</protein>
<evidence type="ECO:0000256" key="2">
    <source>
        <dbReference type="ARBA" id="ARBA00022801"/>
    </source>
</evidence>
<evidence type="ECO:0000256" key="3">
    <source>
        <dbReference type="PIRSR" id="PIRSR605502-1"/>
    </source>
</evidence>
<reference evidence="4 5" key="1">
    <citation type="journal article" date="2014" name="Int. J. Syst. Evol. Microbiol.">
        <title>Complete genome sequence of Corynebacterium casei LMG S-19264T (=DSM 44701T), isolated from a smear-ripened cheese.</title>
        <authorList>
            <consortium name="US DOE Joint Genome Institute (JGI-PGF)"/>
            <person name="Walter F."/>
            <person name="Albersmeier A."/>
            <person name="Kalinowski J."/>
            <person name="Ruckert C."/>
        </authorList>
    </citation>
    <scope>NUCLEOTIDE SEQUENCE [LARGE SCALE GENOMIC DNA]</scope>
    <source>
        <strain evidence="4 5">CGMCC 4.7206</strain>
    </source>
</reference>
<feature type="binding site" evidence="3">
    <location>
        <position position="261"/>
    </location>
    <ligand>
        <name>Mg(2+)</name>
        <dbReference type="ChEBI" id="CHEBI:18420"/>
        <label>1</label>
    </ligand>
</feature>
<feature type="binding site" evidence="3">
    <location>
        <position position="50"/>
    </location>
    <ligand>
        <name>Mg(2+)</name>
        <dbReference type="ChEBI" id="CHEBI:18420"/>
        <label>1</label>
    </ligand>
</feature>
<dbReference type="Gene3D" id="1.10.4080.10">
    <property type="entry name" value="ADP-ribosylation/Crystallin J1"/>
    <property type="match status" value="1"/>
</dbReference>
<gene>
    <name evidence="4" type="ORF">GCM10011581_23420</name>
</gene>
<accession>A0A917NCY8</accession>
<dbReference type="SUPFAM" id="SSF101478">
    <property type="entry name" value="ADP-ribosylglycohydrolase"/>
    <property type="match status" value="1"/>
</dbReference>
<evidence type="ECO:0000313" key="5">
    <source>
        <dbReference type="Proteomes" id="UP000597989"/>
    </source>
</evidence>
<dbReference type="AlphaFoldDB" id="A0A917NCY8"/>
<evidence type="ECO:0000256" key="1">
    <source>
        <dbReference type="ARBA" id="ARBA00010702"/>
    </source>
</evidence>
<dbReference type="Proteomes" id="UP000597989">
    <property type="component" value="Unassembled WGS sequence"/>
</dbReference>
<dbReference type="GO" id="GO:0016787">
    <property type="term" value="F:hydrolase activity"/>
    <property type="evidence" value="ECO:0007669"/>
    <property type="project" value="UniProtKB-KW"/>
</dbReference>
<comment type="caution">
    <text evidence="4">The sequence shown here is derived from an EMBL/GenBank/DDBJ whole genome shotgun (WGS) entry which is preliminary data.</text>
</comment>
<comment type="similarity">
    <text evidence="1">Belongs to the ADP-ribosylglycohydrolase family.</text>
</comment>
<feature type="binding site" evidence="3">
    <location>
        <position position="48"/>
    </location>
    <ligand>
        <name>Mg(2+)</name>
        <dbReference type="ChEBI" id="CHEBI:18420"/>
        <label>1</label>
    </ligand>
</feature>
<dbReference type="RefSeq" id="WP_229680050.1">
    <property type="nucleotide sequence ID" value="NZ_BMMT01000007.1"/>
</dbReference>
<dbReference type="PANTHER" id="PTHR16222:SF24">
    <property type="entry name" value="ADP-RIBOSYLHYDROLASE ARH3"/>
    <property type="match status" value="1"/>
</dbReference>
<organism evidence="4 5">
    <name type="scientific">Saccharopolyspora thermophila</name>
    <dbReference type="NCBI Taxonomy" id="89367"/>
    <lineage>
        <taxon>Bacteria</taxon>
        <taxon>Bacillati</taxon>
        <taxon>Actinomycetota</taxon>
        <taxon>Actinomycetes</taxon>
        <taxon>Pseudonocardiales</taxon>
        <taxon>Pseudonocardiaceae</taxon>
        <taxon>Saccharopolyspora</taxon>
    </lineage>
</organism>
<feature type="binding site" evidence="3">
    <location>
        <position position="49"/>
    </location>
    <ligand>
        <name>Mg(2+)</name>
        <dbReference type="ChEBI" id="CHEBI:18420"/>
        <label>1</label>
    </ligand>
</feature>
<comment type="cofactor">
    <cofactor evidence="3">
        <name>Mg(2+)</name>
        <dbReference type="ChEBI" id="CHEBI:18420"/>
    </cofactor>
    <text evidence="3">Binds 2 magnesium ions per subunit.</text>
</comment>
<proteinExistence type="inferred from homology"/>
<keyword evidence="3" id="KW-0479">Metal-binding</keyword>
<dbReference type="InterPro" id="IPR005502">
    <property type="entry name" value="Ribosyl_crysJ1"/>
</dbReference>